<protein>
    <recommendedName>
        <fullName evidence="1">Glutamine amidotransferase domain-containing protein</fullName>
    </recommendedName>
</protein>
<reference evidence="2" key="1">
    <citation type="submission" date="2021-02" db="EMBL/GenBank/DDBJ databases">
        <title>Psilocybe cubensis genome.</title>
        <authorList>
            <person name="Mckernan K.J."/>
            <person name="Crawford S."/>
            <person name="Trippe A."/>
            <person name="Kane L.T."/>
            <person name="Mclaughlin S."/>
        </authorList>
    </citation>
    <scope>NUCLEOTIDE SEQUENCE [LARGE SCALE GENOMIC DNA]</scope>
    <source>
        <strain evidence="2">MGC-MH-2018</strain>
    </source>
</reference>
<dbReference type="InterPro" id="IPR044992">
    <property type="entry name" value="ChyE-like"/>
</dbReference>
<dbReference type="InterPro" id="IPR029062">
    <property type="entry name" value="Class_I_gatase-like"/>
</dbReference>
<gene>
    <name evidence="2" type="ORF">JR316_007554</name>
</gene>
<dbReference type="CDD" id="cd01741">
    <property type="entry name" value="GATase1_1"/>
    <property type="match status" value="1"/>
</dbReference>
<dbReference type="PANTHER" id="PTHR42695:SF5">
    <property type="entry name" value="GLUTAMINE AMIDOTRANSFERASE YLR126C-RELATED"/>
    <property type="match status" value="1"/>
</dbReference>
<dbReference type="AlphaFoldDB" id="A0A8H8CIZ3"/>
<dbReference type="SUPFAM" id="SSF52317">
    <property type="entry name" value="Class I glutamine amidotransferase-like"/>
    <property type="match status" value="1"/>
</dbReference>
<evidence type="ECO:0000259" key="1">
    <source>
        <dbReference type="Pfam" id="PF00117"/>
    </source>
</evidence>
<sequence length="260" mass="28628">MHPKIALLLCGNLTGKPYADHGGYQGIYSKFLQDTVPANPDSSTVPYSVDIYDVVHEMAYPQDDDQYDCIMLTGSAASAYENLEWITKLCDYISRIATSKPHIKIIGICFGHQIIARAMGGECVPNGGIWEVGPTRIQLTDIGKKIFGNVDTLTLQQMHRDHVPVVPPNFHLLASTETSPNQGSVLFYPEDTQPNSRIHILTVQGHPEFTEPVVTAIIAQRAPSGVINEQAVKDAETRRYDKTDGDVVGKAIWEVILGKI</sequence>
<organism evidence="2">
    <name type="scientific">Psilocybe cubensis</name>
    <name type="common">Psychedelic mushroom</name>
    <name type="synonym">Stropharia cubensis</name>
    <dbReference type="NCBI Taxonomy" id="181762"/>
    <lineage>
        <taxon>Eukaryota</taxon>
        <taxon>Fungi</taxon>
        <taxon>Dikarya</taxon>
        <taxon>Basidiomycota</taxon>
        <taxon>Agaricomycotina</taxon>
        <taxon>Agaricomycetes</taxon>
        <taxon>Agaricomycetidae</taxon>
        <taxon>Agaricales</taxon>
        <taxon>Agaricineae</taxon>
        <taxon>Strophariaceae</taxon>
        <taxon>Psilocybe</taxon>
    </lineage>
</organism>
<evidence type="ECO:0000313" key="2">
    <source>
        <dbReference type="EMBL" id="KAG5167211.1"/>
    </source>
</evidence>
<dbReference type="Pfam" id="PF00117">
    <property type="entry name" value="GATase"/>
    <property type="match status" value="1"/>
</dbReference>
<name>A0A8H8CIZ3_PSICU</name>
<dbReference type="GO" id="GO:0005634">
    <property type="term" value="C:nucleus"/>
    <property type="evidence" value="ECO:0007669"/>
    <property type="project" value="TreeGrafter"/>
</dbReference>
<dbReference type="Gene3D" id="3.40.50.880">
    <property type="match status" value="1"/>
</dbReference>
<comment type="caution">
    <text evidence="2">The sequence shown here is derived from an EMBL/GenBank/DDBJ whole genome shotgun (WGS) entry which is preliminary data.</text>
</comment>
<proteinExistence type="predicted"/>
<accession>A0A8H8CIZ3</accession>
<dbReference type="PANTHER" id="PTHR42695">
    <property type="entry name" value="GLUTAMINE AMIDOTRANSFERASE YLR126C-RELATED"/>
    <property type="match status" value="1"/>
</dbReference>
<dbReference type="PROSITE" id="PS51273">
    <property type="entry name" value="GATASE_TYPE_1"/>
    <property type="match status" value="1"/>
</dbReference>
<dbReference type="EMBL" id="JAFIQS010000007">
    <property type="protein sequence ID" value="KAG5167211.1"/>
    <property type="molecule type" value="Genomic_DNA"/>
</dbReference>
<dbReference type="GO" id="GO:0005829">
    <property type="term" value="C:cytosol"/>
    <property type="evidence" value="ECO:0007669"/>
    <property type="project" value="TreeGrafter"/>
</dbReference>
<dbReference type="OrthoDB" id="92161at2759"/>
<feature type="domain" description="Glutamine amidotransferase" evidence="1">
    <location>
        <begin position="52"/>
        <end position="210"/>
    </location>
</feature>
<dbReference type="InterPro" id="IPR017926">
    <property type="entry name" value="GATASE"/>
</dbReference>